<comment type="catalytic activity">
    <reaction evidence="1">
        <text>ATP + protein L-histidine = ADP + protein N-phospho-L-histidine.</text>
        <dbReference type="EC" id="2.7.13.3"/>
    </reaction>
</comment>
<organism evidence="8 9">
    <name type="scientific">Rhodovulum iodosum</name>
    <dbReference type="NCBI Taxonomy" id="68291"/>
    <lineage>
        <taxon>Bacteria</taxon>
        <taxon>Pseudomonadati</taxon>
        <taxon>Pseudomonadota</taxon>
        <taxon>Alphaproteobacteria</taxon>
        <taxon>Rhodobacterales</taxon>
        <taxon>Paracoccaceae</taxon>
        <taxon>Rhodovulum</taxon>
    </lineage>
</organism>
<comment type="caution">
    <text evidence="8">The sequence shown here is derived from an EMBL/GenBank/DDBJ whole genome shotgun (WGS) entry which is preliminary data.</text>
</comment>
<dbReference type="Gene3D" id="1.20.120.160">
    <property type="entry name" value="HPT domain"/>
    <property type="match status" value="1"/>
</dbReference>
<dbReference type="PRINTS" id="PR00344">
    <property type="entry name" value="BCTRLSENSOR"/>
</dbReference>
<dbReference type="SUPFAM" id="SSF52172">
    <property type="entry name" value="CheY-like"/>
    <property type="match status" value="1"/>
</dbReference>
<dbReference type="InterPro" id="IPR036890">
    <property type="entry name" value="HATPase_C_sf"/>
</dbReference>
<dbReference type="Gene3D" id="3.40.50.2300">
    <property type="match status" value="1"/>
</dbReference>
<accession>A0ABV3XZ26</accession>
<dbReference type="InterPro" id="IPR004358">
    <property type="entry name" value="Sig_transdc_His_kin-like_C"/>
</dbReference>
<dbReference type="PANTHER" id="PTHR43047:SF72">
    <property type="entry name" value="OSMOSENSING HISTIDINE PROTEIN KINASE SLN1"/>
    <property type="match status" value="1"/>
</dbReference>
<dbReference type="PANTHER" id="PTHR43047">
    <property type="entry name" value="TWO-COMPONENT HISTIDINE PROTEIN KINASE"/>
    <property type="match status" value="1"/>
</dbReference>
<dbReference type="InterPro" id="IPR036641">
    <property type="entry name" value="HPT_dom_sf"/>
</dbReference>
<evidence type="ECO:0000259" key="7">
    <source>
        <dbReference type="PROSITE" id="PS50110"/>
    </source>
</evidence>
<dbReference type="Proteomes" id="UP001560019">
    <property type="component" value="Unassembled WGS sequence"/>
</dbReference>
<dbReference type="CDD" id="cd17546">
    <property type="entry name" value="REC_hyHK_CKI1_RcsC-like"/>
    <property type="match status" value="1"/>
</dbReference>
<protein>
    <recommendedName>
        <fullName evidence="2">histidine kinase</fullName>
        <ecNumber evidence="2">2.7.13.3</ecNumber>
    </recommendedName>
</protein>
<dbReference type="InterPro" id="IPR005467">
    <property type="entry name" value="His_kinase_dom"/>
</dbReference>
<dbReference type="SMART" id="SM00387">
    <property type="entry name" value="HATPase_c"/>
    <property type="match status" value="1"/>
</dbReference>
<feature type="domain" description="Response regulatory" evidence="7">
    <location>
        <begin position="271"/>
        <end position="388"/>
    </location>
</feature>
<feature type="modified residue" description="4-aspartylphosphate" evidence="5">
    <location>
        <position position="320"/>
    </location>
</feature>
<evidence type="ECO:0000256" key="4">
    <source>
        <dbReference type="ARBA" id="ARBA00022777"/>
    </source>
</evidence>
<dbReference type="InterPro" id="IPR003594">
    <property type="entry name" value="HATPase_dom"/>
</dbReference>
<evidence type="ECO:0000313" key="8">
    <source>
        <dbReference type="EMBL" id="MEX5730015.1"/>
    </source>
</evidence>
<dbReference type="SMART" id="SM00448">
    <property type="entry name" value="REC"/>
    <property type="match status" value="1"/>
</dbReference>
<dbReference type="EC" id="2.7.13.3" evidence="2"/>
<keyword evidence="4 8" id="KW-0418">Kinase</keyword>
<dbReference type="Pfam" id="PF00072">
    <property type="entry name" value="Response_reg"/>
    <property type="match status" value="1"/>
</dbReference>
<reference evidence="8 9" key="1">
    <citation type="submission" date="2024-06" db="EMBL/GenBank/DDBJ databases">
        <title>Genome of Rhodovulum iodosum, a marine photoferrotroph.</title>
        <authorList>
            <person name="Bianchini G."/>
            <person name="Nikeleit V."/>
            <person name="Kappler A."/>
            <person name="Bryce C."/>
            <person name="Sanchez-Baracaldo P."/>
        </authorList>
    </citation>
    <scope>NUCLEOTIDE SEQUENCE [LARGE SCALE GENOMIC DNA]</scope>
    <source>
        <strain evidence="8 9">UT/N1</strain>
    </source>
</reference>
<sequence>MPPSATSEGPAEPAAKAPVFGAAALHDAETQRKRAQLLGHDMRAAVTDILGGLSLADLGPLDDASRLQLERVRSAAAQLSRLTDETLAFCTGDAPALRGDRPTFPLVPFLCDIANRWTAHAREKGLSFTFDWSEDLPATIGTDLTALERILSNLLGNAIKHAGAGSICMTADMGPCESLVLGVRDSGPGFSDEALARLFEYQGRPENGAKPGSGLGLHIVRDLAAGIGAQMQVANHSGGALVSLSLPRAAWAPGVTAPAAARELPDLTGQRVLVAEDSPTSQLLIGQMLDRLGAEYALAEDGRAALDALDQGGFDLGLIDIEMPQLSGIDVMQALRARGGASADTPILAITAFVLSANRQEIYAAGADGILAKPIMSLESFAEAIARVLEKRTQRPEADPAPPQVGFDQLHLDRLLAISGPAAGRELLERLQDDLGAVEAGLREGILRADLAQLRARTHVLISLAGAVGAEAVQSGAEALNAAAQRRDDRRIASLGPALADRVGRLTAALAEEYERRYREPAT</sequence>
<dbReference type="InterPro" id="IPR001789">
    <property type="entry name" value="Sig_transdc_resp-reg_receiver"/>
</dbReference>
<dbReference type="PROSITE" id="PS50109">
    <property type="entry name" value="HIS_KIN"/>
    <property type="match status" value="1"/>
</dbReference>
<name>A0ABV3XZ26_9RHOB</name>
<dbReference type="PROSITE" id="PS50110">
    <property type="entry name" value="RESPONSE_REGULATORY"/>
    <property type="match status" value="1"/>
</dbReference>
<dbReference type="SUPFAM" id="SSF47226">
    <property type="entry name" value="Histidine-containing phosphotransfer domain, HPT domain"/>
    <property type="match status" value="1"/>
</dbReference>
<evidence type="ECO:0000259" key="6">
    <source>
        <dbReference type="PROSITE" id="PS50109"/>
    </source>
</evidence>
<evidence type="ECO:0000313" key="9">
    <source>
        <dbReference type="Proteomes" id="UP001560019"/>
    </source>
</evidence>
<evidence type="ECO:0000256" key="5">
    <source>
        <dbReference type="PROSITE-ProRule" id="PRU00169"/>
    </source>
</evidence>
<dbReference type="RefSeq" id="WP_170168763.1">
    <property type="nucleotide sequence ID" value="NZ_JBEHHI010000003.1"/>
</dbReference>
<dbReference type="SUPFAM" id="SSF55874">
    <property type="entry name" value="ATPase domain of HSP90 chaperone/DNA topoisomerase II/histidine kinase"/>
    <property type="match status" value="1"/>
</dbReference>
<dbReference type="EMBL" id="JBEHHI010000003">
    <property type="protein sequence ID" value="MEX5730015.1"/>
    <property type="molecule type" value="Genomic_DNA"/>
</dbReference>
<dbReference type="Pfam" id="PF02518">
    <property type="entry name" value="HATPase_c"/>
    <property type="match status" value="1"/>
</dbReference>
<gene>
    <name evidence="8" type="ORF">Ga0609869_003368</name>
</gene>
<feature type="domain" description="Histidine kinase" evidence="6">
    <location>
        <begin position="37"/>
        <end position="250"/>
    </location>
</feature>
<evidence type="ECO:0000256" key="3">
    <source>
        <dbReference type="ARBA" id="ARBA00022679"/>
    </source>
</evidence>
<keyword evidence="3" id="KW-0808">Transferase</keyword>
<dbReference type="InterPro" id="IPR011006">
    <property type="entry name" value="CheY-like_superfamily"/>
</dbReference>
<keyword evidence="5" id="KW-0597">Phosphoprotein</keyword>
<evidence type="ECO:0000256" key="2">
    <source>
        <dbReference type="ARBA" id="ARBA00012438"/>
    </source>
</evidence>
<evidence type="ECO:0000256" key="1">
    <source>
        <dbReference type="ARBA" id="ARBA00000085"/>
    </source>
</evidence>
<proteinExistence type="predicted"/>
<dbReference type="GO" id="GO:0016301">
    <property type="term" value="F:kinase activity"/>
    <property type="evidence" value="ECO:0007669"/>
    <property type="project" value="UniProtKB-KW"/>
</dbReference>
<keyword evidence="9" id="KW-1185">Reference proteome</keyword>
<dbReference type="Gene3D" id="3.30.565.10">
    <property type="entry name" value="Histidine kinase-like ATPase, C-terminal domain"/>
    <property type="match status" value="1"/>
</dbReference>